<keyword evidence="1" id="KW-0805">Transcription regulation</keyword>
<proteinExistence type="predicted"/>
<dbReference type="EMBL" id="CP047591">
    <property type="protein sequence ID" value="QHI73528.1"/>
    <property type="molecule type" value="Genomic_DNA"/>
</dbReference>
<dbReference type="PANTHER" id="PTHR42756:SF1">
    <property type="entry name" value="TRANSCRIPTIONAL REPRESSOR OF EMRAB OPERON"/>
    <property type="match status" value="1"/>
</dbReference>
<reference evidence="5 6" key="1">
    <citation type="submission" date="2020-01" db="EMBL/GenBank/DDBJ databases">
        <title>Genomic analysis of Aminipila sp. CBA3637.</title>
        <authorList>
            <person name="Kim Y.B."/>
            <person name="Roh S.W."/>
        </authorList>
    </citation>
    <scope>NUCLEOTIDE SEQUENCE [LARGE SCALE GENOMIC DNA]</scope>
    <source>
        <strain evidence="5 6">CBA3637</strain>
    </source>
</reference>
<accession>A0A6P1MN55</accession>
<dbReference type="InterPro" id="IPR000835">
    <property type="entry name" value="HTH_MarR-typ"/>
</dbReference>
<evidence type="ECO:0000313" key="6">
    <source>
        <dbReference type="Proteomes" id="UP000463883"/>
    </source>
</evidence>
<feature type="domain" description="HTH marR-type" evidence="4">
    <location>
        <begin position="1"/>
        <end position="144"/>
    </location>
</feature>
<dbReference type="GO" id="GO:0003700">
    <property type="term" value="F:DNA-binding transcription factor activity"/>
    <property type="evidence" value="ECO:0007669"/>
    <property type="project" value="InterPro"/>
</dbReference>
<dbReference type="SUPFAM" id="SSF46785">
    <property type="entry name" value="Winged helix' DNA-binding domain"/>
    <property type="match status" value="1"/>
</dbReference>
<dbReference type="InterPro" id="IPR036388">
    <property type="entry name" value="WH-like_DNA-bd_sf"/>
</dbReference>
<gene>
    <name evidence="5" type="ORF">Ami3637_15105</name>
</gene>
<dbReference type="PANTHER" id="PTHR42756">
    <property type="entry name" value="TRANSCRIPTIONAL REGULATOR, MARR"/>
    <property type="match status" value="1"/>
</dbReference>
<dbReference type="Pfam" id="PF12802">
    <property type="entry name" value="MarR_2"/>
    <property type="match status" value="1"/>
</dbReference>
<dbReference type="Gene3D" id="1.10.10.10">
    <property type="entry name" value="Winged helix-like DNA-binding domain superfamily/Winged helix DNA-binding domain"/>
    <property type="match status" value="1"/>
</dbReference>
<dbReference type="SMART" id="SM00347">
    <property type="entry name" value="HTH_MARR"/>
    <property type="match status" value="1"/>
</dbReference>
<protein>
    <submittedName>
        <fullName evidence="5">MarR family transcriptional regulator</fullName>
    </submittedName>
</protein>
<evidence type="ECO:0000256" key="1">
    <source>
        <dbReference type="ARBA" id="ARBA00023015"/>
    </source>
</evidence>
<organism evidence="5 6">
    <name type="scientific">Aminipila terrae</name>
    <dbReference type="NCBI Taxonomy" id="2697030"/>
    <lineage>
        <taxon>Bacteria</taxon>
        <taxon>Bacillati</taxon>
        <taxon>Bacillota</taxon>
        <taxon>Clostridia</taxon>
        <taxon>Peptostreptococcales</taxon>
        <taxon>Anaerovoracaceae</taxon>
        <taxon>Aminipila</taxon>
    </lineage>
</organism>
<evidence type="ECO:0000313" key="5">
    <source>
        <dbReference type="EMBL" id="QHI73528.1"/>
    </source>
</evidence>
<evidence type="ECO:0000256" key="3">
    <source>
        <dbReference type="ARBA" id="ARBA00023163"/>
    </source>
</evidence>
<evidence type="ECO:0000256" key="2">
    <source>
        <dbReference type="ARBA" id="ARBA00023125"/>
    </source>
</evidence>
<sequence length="147" mass="17344">MNNNKIIVEQIDCYYHSWFEINNIYHRWAVTHGIQDTTLFILYEIKKQSPGCTQSGICNKLFLPKQTVSKILSDLGKDNYIYKETNTKDRRNKLIHFTEKGEHYANTILEELKLAEIEAFKLMSQEQRINIVESFKSLCDSLSEKLY</sequence>
<keyword evidence="3" id="KW-0804">Transcription</keyword>
<dbReference type="AlphaFoldDB" id="A0A6P1MN55"/>
<keyword evidence="6" id="KW-1185">Reference proteome</keyword>
<dbReference type="InterPro" id="IPR036390">
    <property type="entry name" value="WH_DNA-bd_sf"/>
</dbReference>
<dbReference type="PROSITE" id="PS50995">
    <property type="entry name" value="HTH_MARR_2"/>
    <property type="match status" value="1"/>
</dbReference>
<evidence type="ECO:0000259" key="4">
    <source>
        <dbReference type="PROSITE" id="PS50995"/>
    </source>
</evidence>
<name>A0A6P1MN55_9FIRM</name>
<dbReference type="GO" id="GO:0003677">
    <property type="term" value="F:DNA binding"/>
    <property type="evidence" value="ECO:0007669"/>
    <property type="project" value="UniProtKB-KW"/>
</dbReference>
<keyword evidence="2" id="KW-0238">DNA-binding</keyword>
<dbReference type="RefSeq" id="WP_162363293.1">
    <property type="nucleotide sequence ID" value="NZ_CP047591.1"/>
</dbReference>
<dbReference type="Proteomes" id="UP000463883">
    <property type="component" value="Chromosome"/>
</dbReference>
<dbReference type="KEGG" id="amic:Ami3637_15105"/>